<dbReference type="Proteomes" id="UP000595095">
    <property type="component" value="Chromosome"/>
</dbReference>
<evidence type="ECO:0008006" key="3">
    <source>
        <dbReference type="Google" id="ProtNLM"/>
    </source>
</evidence>
<name>A0A7S9DZT8_9ALTE</name>
<gene>
    <name evidence="1" type="ORF">IT774_07600</name>
</gene>
<protein>
    <recommendedName>
        <fullName evidence="3">Phage protein (N4 Gp49/phage Sf6 gene 66) family protein</fullName>
    </recommendedName>
</protein>
<keyword evidence="2" id="KW-1185">Reference proteome</keyword>
<evidence type="ECO:0000313" key="2">
    <source>
        <dbReference type="Proteomes" id="UP000595095"/>
    </source>
</evidence>
<sequence>MSESNFDQNIEQEIQEKGLEAKRIRYEDIQAKLKTLRFEYWIVPNTTTTVCTAIDTTGFTLALEYSACVSPENFDEEIGRKVALVNATKSAEDALWKLEGYKLKHS</sequence>
<dbReference type="KEGG" id="smaa:IT774_07600"/>
<dbReference type="EMBL" id="CP064795">
    <property type="protein sequence ID" value="QPG06959.1"/>
    <property type="molecule type" value="Genomic_DNA"/>
</dbReference>
<evidence type="ECO:0000313" key="1">
    <source>
        <dbReference type="EMBL" id="QPG06959.1"/>
    </source>
</evidence>
<dbReference type="RefSeq" id="WP_195812031.1">
    <property type="nucleotide sequence ID" value="NZ_CP064795.1"/>
</dbReference>
<organism evidence="1 2">
    <name type="scientific">Salinimonas marina</name>
    <dbReference type="NCBI Taxonomy" id="2785918"/>
    <lineage>
        <taxon>Bacteria</taxon>
        <taxon>Pseudomonadati</taxon>
        <taxon>Pseudomonadota</taxon>
        <taxon>Gammaproteobacteria</taxon>
        <taxon>Alteromonadales</taxon>
        <taxon>Alteromonadaceae</taxon>
        <taxon>Alteromonas/Salinimonas group</taxon>
        <taxon>Salinimonas</taxon>
    </lineage>
</organism>
<dbReference type="InterPro" id="IPR025915">
    <property type="entry name" value="Phage_gp49_66"/>
</dbReference>
<dbReference type="Pfam" id="PF13876">
    <property type="entry name" value="Phage_gp49_66"/>
    <property type="match status" value="1"/>
</dbReference>
<dbReference type="AlphaFoldDB" id="A0A7S9DZT8"/>
<accession>A0A7S9DZT8</accession>
<proteinExistence type="predicted"/>
<reference evidence="1 2" key="1">
    <citation type="submission" date="2020-11" db="EMBL/GenBank/DDBJ databases">
        <title>Complete genome sequence for Salinimonas sp. strain G2-b.</title>
        <authorList>
            <person name="Park S.-J."/>
        </authorList>
    </citation>
    <scope>NUCLEOTIDE SEQUENCE [LARGE SCALE GENOMIC DNA]</scope>
    <source>
        <strain evidence="1 2">G2-b</strain>
    </source>
</reference>